<dbReference type="EMBL" id="CP017708">
    <property type="protein sequence ID" value="WAN69819.1"/>
    <property type="molecule type" value="Genomic_DNA"/>
</dbReference>
<proteinExistence type="predicted"/>
<reference evidence="1" key="1">
    <citation type="journal article" date="2017" name="Proc. Natl. Acad. Sci. U.S.A.">
        <title>Comparative genomics uncovers the prolific and distinctive metabolic potential of the cyanobacterial genus Moorea.</title>
        <authorList>
            <person name="Leao T."/>
            <person name="Castelao G."/>
            <person name="Korobeynikov A."/>
            <person name="Monroe E.A."/>
            <person name="Podell S."/>
            <person name="Glukhov E."/>
            <person name="Allen E.E."/>
            <person name="Gerwick W.H."/>
            <person name="Gerwick L."/>
        </authorList>
    </citation>
    <scope>NUCLEOTIDE SEQUENCE</scope>
    <source>
        <strain evidence="1">JHB</strain>
    </source>
</reference>
<accession>A0A9Q9SUD2</accession>
<protein>
    <submittedName>
        <fullName evidence="1">Uncharacterized protein</fullName>
    </submittedName>
</protein>
<gene>
    <name evidence="1" type="ORF">BJP36_37640</name>
</gene>
<dbReference type="Proteomes" id="UP000176944">
    <property type="component" value="Chromosome"/>
</dbReference>
<name>A0A9Q9SUD2_MOOP1</name>
<sequence length="42" mass="4710">MPVLPISCRGTIGIVCDRIISRQQETGKMPIPRILAEARFNQ</sequence>
<reference evidence="1" key="2">
    <citation type="submission" date="2022-10" db="EMBL/GenBank/DDBJ databases">
        <authorList>
            <person name="Ngo T.-E."/>
        </authorList>
    </citation>
    <scope>NUCLEOTIDE SEQUENCE</scope>
    <source>
        <strain evidence="1">JHB</strain>
    </source>
</reference>
<organism evidence="1">
    <name type="scientific">Moorena producens (strain JHB)</name>
    <dbReference type="NCBI Taxonomy" id="1454205"/>
    <lineage>
        <taxon>Bacteria</taxon>
        <taxon>Bacillati</taxon>
        <taxon>Cyanobacteriota</taxon>
        <taxon>Cyanophyceae</taxon>
        <taxon>Coleofasciculales</taxon>
        <taxon>Coleofasciculaceae</taxon>
        <taxon>Moorena</taxon>
    </lineage>
</organism>
<evidence type="ECO:0000313" key="1">
    <source>
        <dbReference type="EMBL" id="WAN69819.1"/>
    </source>
</evidence>
<dbReference type="AlphaFoldDB" id="A0A9Q9SUD2"/>